<dbReference type="EMBL" id="AB537182">
    <property type="protein sequence ID" value="BAJ11653.1"/>
    <property type="molecule type" value="mRNA"/>
</dbReference>
<name>D7URL9_9LAMI</name>
<dbReference type="PANTHER" id="PTHR48048">
    <property type="entry name" value="GLYCOSYLTRANSFERASE"/>
    <property type="match status" value="1"/>
</dbReference>
<dbReference type="CDD" id="cd03784">
    <property type="entry name" value="GT1_Gtf-like"/>
    <property type="match status" value="1"/>
</dbReference>
<dbReference type="CAZy" id="GT1">
    <property type="family name" value="Glycosyltransferase Family 1"/>
</dbReference>
<dbReference type="GO" id="GO:0035251">
    <property type="term" value="F:UDP-glucosyltransferase activity"/>
    <property type="evidence" value="ECO:0007669"/>
    <property type="project" value="InterPro"/>
</dbReference>
<dbReference type="BioCyc" id="MetaCyc:MONOMER-17994"/>
<evidence type="ECO:0000256" key="5">
    <source>
        <dbReference type="RuleBase" id="RU362057"/>
    </source>
</evidence>
<dbReference type="InterPro" id="IPR002213">
    <property type="entry name" value="UDP_glucos_trans"/>
</dbReference>
<evidence type="ECO:0000256" key="3">
    <source>
        <dbReference type="ARBA" id="ARBA00022679"/>
    </source>
</evidence>
<dbReference type="Pfam" id="PF00201">
    <property type="entry name" value="UDPGT"/>
    <property type="match status" value="1"/>
</dbReference>
<dbReference type="InterPro" id="IPR050481">
    <property type="entry name" value="UDP-glycosyltransf_plant"/>
</dbReference>
<dbReference type="InterPro" id="IPR035595">
    <property type="entry name" value="UDP_glycos_trans_CS"/>
</dbReference>
<evidence type="ECO:0000313" key="6">
    <source>
        <dbReference type="EMBL" id="BAJ11653.1"/>
    </source>
</evidence>
<protein>
    <recommendedName>
        <fullName evidence="5">Glycosyltransferase</fullName>
        <ecNumber evidence="5">2.4.1.-</ecNumber>
    </recommendedName>
</protein>
<evidence type="ECO:0000256" key="4">
    <source>
        <dbReference type="RuleBase" id="RU003718"/>
    </source>
</evidence>
<dbReference type="FunFam" id="3.40.50.2000:FF:000020">
    <property type="entry name" value="Glycosyltransferase"/>
    <property type="match status" value="1"/>
</dbReference>
<dbReference type="AlphaFoldDB" id="D7URL9"/>
<keyword evidence="3 4" id="KW-0808">Transferase</keyword>
<keyword evidence="2 4" id="KW-0328">Glycosyltransferase</keyword>
<organism evidence="6">
    <name type="scientific">Sinningia cardinalis</name>
    <dbReference type="NCBI Taxonomy" id="189007"/>
    <lineage>
        <taxon>Eukaryota</taxon>
        <taxon>Viridiplantae</taxon>
        <taxon>Streptophyta</taxon>
        <taxon>Embryophyta</taxon>
        <taxon>Tracheophyta</taxon>
        <taxon>Spermatophyta</taxon>
        <taxon>Magnoliopsida</taxon>
        <taxon>eudicotyledons</taxon>
        <taxon>Gunneridae</taxon>
        <taxon>Pentapetalae</taxon>
        <taxon>asterids</taxon>
        <taxon>lamiids</taxon>
        <taxon>Lamiales</taxon>
        <taxon>Gesneriaceae</taxon>
        <taxon>Gesnerioideae</taxon>
        <taxon>Gesnerieae</taxon>
        <taxon>Ligeriinae</taxon>
        <taxon>Sinningia</taxon>
    </lineage>
</organism>
<dbReference type="FunFam" id="3.40.50.2000:FF:000095">
    <property type="entry name" value="Glycosyltransferase"/>
    <property type="match status" value="1"/>
</dbReference>
<reference evidence="6" key="1">
    <citation type="journal article" date="2010" name="Planta">
        <title>UDP-glucose:3-deoxyanthocyanidin 5-O-glucosyltransferase from Sinningia cardinalis.</title>
        <authorList>
            <person name="Nakatsuka T."/>
            <person name="Nishihara M."/>
        </authorList>
    </citation>
    <scope>NUCLEOTIDE SEQUENCE</scope>
</reference>
<evidence type="ECO:0000256" key="1">
    <source>
        <dbReference type="ARBA" id="ARBA00009995"/>
    </source>
</evidence>
<dbReference type="PANTHER" id="PTHR48048:SF20">
    <property type="entry name" value="GLYCOSYLTRANSFERASE"/>
    <property type="match status" value="1"/>
</dbReference>
<sequence>MEDTIVLYPAPGIGHLLSTVELGKLILRHHHFSTIHVLITTGFDDSPHTATYIDQISKTNPSITFHRLPFLPLNLSPTVSSIATLFEFIRLNATSVLHTLQKILQTSKVRALILDFFCTSAFPISESLGIPVYYFFTSGLAAVAAYLYFPTIDKQVDQSFKDLVDTKFHIPGLPPLPSRHMPQPVLNRNDPAYHDVLYFSHHLARSSGIIVNTFDGLEPIALKAITDGLCIPDIPTPPIYNIGPLIADADTKPADQNLKHHSLSWLDRQPNQSVVFLCFGSRGSFSTDQLKEIAKGLERSGQRFLWAVKKPPFDKNSKEVEELGEFNVMEIMPEGFLDRTKDRGMVVESWVPQVKVLEHPAVGGFVTHCGWNSVLEAVMAGVPMVAWPLYAEQHLNKAALVEDMKMAIPMDPREDDEFMFAEEVEKRIREVMDGEKSKELREQCHKMKNMAIGAWERLGSSTVALDKVVHVWFGN</sequence>
<comment type="similarity">
    <text evidence="1 4">Belongs to the UDP-glycosyltransferase family.</text>
</comment>
<proteinExistence type="evidence at transcript level"/>
<dbReference type="PROSITE" id="PS00375">
    <property type="entry name" value="UDPGT"/>
    <property type="match status" value="1"/>
</dbReference>
<accession>D7URL9</accession>
<dbReference type="EC" id="2.4.1.-" evidence="5"/>
<dbReference type="Gene3D" id="3.40.50.2000">
    <property type="entry name" value="Glycogen Phosphorylase B"/>
    <property type="match status" value="2"/>
</dbReference>
<dbReference type="SUPFAM" id="SSF53756">
    <property type="entry name" value="UDP-Glycosyltransferase/glycogen phosphorylase"/>
    <property type="match status" value="1"/>
</dbReference>
<evidence type="ECO:0000256" key="2">
    <source>
        <dbReference type="ARBA" id="ARBA00022676"/>
    </source>
</evidence>
<gene>
    <name evidence="6" type="primary">ScUGT5</name>
</gene>